<dbReference type="InterPro" id="IPR010056">
    <property type="entry name" value="Phage_rep_org__N"/>
</dbReference>
<dbReference type="PANTHER" id="PTHR37293">
    <property type="entry name" value="PHAGE REPLICATION PROTEIN-RELATED"/>
    <property type="match status" value="1"/>
</dbReference>
<protein>
    <submittedName>
        <fullName evidence="5">DnaD domain protein</fullName>
    </submittedName>
</protein>
<feature type="compositionally biased region" description="Basic and acidic residues" evidence="2">
    <location>
        <begin position="153"/>
        <end position="168"/>
    </location>
</feature>
<proteinExistence type="inferred from homology"/>
<feature type="region of interest" description="Disordered" evidence="2">
    <location>
        <begin position="117"/>
        <end position="172"/>
    </location>
</feature>
<dbReference type="AlphaFoldDB" id="A0A3N9UIS1"/>
<evidence type="ECO:0000313" key="5">
    <source>
        <dbReference type="EMBL" id="RQW75949.1"/>
    </source>
</evidence>
<dbReference type="PANTHER" id="PTHR37293:SF7">
    <property type="entry name" value="HYPOTHETICAL PHAGE PROTEIN"/>
    <property type="match status" value="1"/>
</dbReference>
<dbReference type="InterPro" id="IPR006343">
    <property type="entry name" value="DnaB/C_C"/>
</dbReference>
<dbReference type="Gene3D" id="1.10.10.630">
    <property type="entry name" value="DnaD domain-like"/>
    <property type="match status" value="1"/>
</dbReference>
<organism evidence="5 6">
    <name type="scientific">Lysinibacillus composti</name>
    <dbReference type="NCBI Taxonomy" id="720633"/>
    <lineage>
        <taxon>Bacteria</taxon>
        <taxon>Bacillati</taxon>
        <taxon>Bacillota</taxon>
        <taxon>Bacilli</taxon>
        <taxon>Bacillales</taxon>
        <taxon>Bacillaceae</taxon>
        <taxon>Lysinibacillus</taxon>
    </lineage>
</organism>
<sequence length="285" mass="33459">MAEITWIKLKTDMFENDKIKLIEALPDADTIIVIWIKLLASAGKANTNGYIMLTESIPMNIEEMSTIFGRPLNTVRLAIQTFKRYGMIEIDENDVIRIKNWENHQNIDGMERVREQNRLRKQKQRAKEKQLQIGHAMSRDSHATEREEDIDIDKEIDKEKEEEKEKSSRQSSPSSLIDVRFVKIRTYFDENIRTSTFAEHRKIDELLKFYPDPQLFIEAIRIANENGKANFKYIEGILRNWKTEKGITTYEHYLKKEAKNDAKSKGNSPKRQRTAESEFGVKLDF</sequence>
<keyword evidence="6" id="KW-1185">Reference proteome</keyword>
<dbReference type="EMBL" id="RRCT01000002">
    <property type="protein sequence ID" value="RQW75949.1"/>
    <property type="molecule type" value="Genomic_DNA"/>
</dbReference>
<dbReference type="Pfam" id="PF09681">
    <property type="entry name" value="Phage_rep_org_N"/>
    <property type="match status" value="1"/>
</dbReference>
<feature type="domain" description="DnaB/C C-terminal" evidence="3">
    <location>
        <begin position="195"/>
        <end position="253"/>
    </location>
</feature>
<dbReference type="NCBIfam" id="TIGR01714">
    <property type="entry name" value="phage_rep_org_N"/>
    <property type="match status" value="1"/>
</dbReference>
<dbReference type="InterPro" id="IPR053162">
    <property type="entry name" value="DnaD"/>
</dbReference>
<dbReference type="RefSeq" id="WP_124763202.1">
    <property type="nucleotide sequence ID" value="NZ_JAFBDY010000002.1"/>
</dbReference>
<accession>A0A3N9UIS1</accession>
<comment type="caution">
    <text evidence="5">The sequence shown here is derived from an EMBL/GenBank/DDBJ whole genome shotgun (WGS) entry which is preliminary data.</text>
</comment>
<dbReference type="Proteomes" id="UP000274033">
    <property type="component" value="Unassembled WGS sequence"/>
</dbReference>
<reference evidence="5 6" key="1">
    <citation type="journal article" date="2013" name="J. Microbiol.">
        <title>Lysinibacillus chungkukjangi sp. nov., isolated from Chungkukjang, Korean fermented soybean food.</title>
        <authorList>
            <person name="Kim S.J."/>
            <person name="Jang Y.H."/>
            <person name="Hamada M."/>
            <person name="Ahn J.H."/>
            <person name="Weon H.Y."/>
            <person name="Suzuki K."/>
            <person name="Whang K.S."/>
            <person name="Kwon S.W."/>
        </authorList>
    </citation>
    <scope>NUCLEOTIDE SEQUENCE [LARGE SCALE GENOMIC DNA]</scope>
    <source>
        <strain evidence="5 6">MCCC 1A12701</strain>
    </source>
</reference>
<evidence type="ECO:0000259" key="3">
    <source>
        <dbReference type="Pfam" id="PF07261"/>
    </source>
</evidence>
<dbReference type="Pfam" id="PF07261">
    <property type="entry name" value="DnaB_2"/>
    <property type="match status" value="1"/>
</dbReference>
<feature type="domain" description="Phage replisome organiser N-terminal" evidence="4">
    <location>
        <begin position="6"/>
        <end position="125"/>
    </location>
</feature>
<comment type="similarity">
    <text evidence="1">Belongs to the DnaB/DnaD family.</text>
</comment>
<evidence type="ECO:0000256" key="1">
    <source>
        <dbReference type="ARBA" id="ARBA00093462"/>
    </source>
</evidence>
<evidence type="ECO:0000313" key="6">
    <source>
        <dbReference type="Proteomes" id="UP000274033"/>
    </source>
</evidence>
<name>A0A3N9UIS1_9BACI</name>
<evidence type="ECO:0000256" key="2">
    <source>
        <dbReference type="SAM" id="MobiDB-lite"/>
    </source>
</evidence>
<dbReference type="InterPro" id="IPR034829">
    <property type="entry name" value="DnaD-like_sf"/>
</dbReference>
<dbReference type="NCBIfam" id="TIGR01446">
    <property type="entry name" value="DnaD_dom"/>
    <property type="match status" value="1"/>
</dbReference>
<evidence type="ECO:0000259" key="4">
    <source>
        <dbReference type="Pfam" id="PF09681"/>
    </source>
</evidence>
<feature type="compositionally biased region" description="Basic and acidic residues" evidence="2">
    <location>
        <begin position="273"/>
        <end position="285"/>
    </location>
</feature>
<gene>
    <name evidence="5" type="ORF">EBB45_04850</name>
</gene>
<feature type="region of interest" description="Disordered" evidence="2">
    <location>
        <begin position="258"/>
        <end position="285"/>
    </location>
</feature>
<dbReference type="OrthoDB" id="3199595at2"/>
<dbReference type="SUPFAM" id="SSF158499">
    <property type="entry name" value="DnaD domain-like"/>
    <property type="match status" value="1"/>
</dbReference>